<evidence type="ECO:0000313" key="2">
    <source>
        <dbReference type="EMBL" id="KAK8064178.1"/>
    </source>
</evidence>
<dbReference type="Proteomes" id="UP001446871">
    <property type="component" value="Unassembled WGS sequence"/>
</dbReference>
<evidence type="ECO:0000313" key="3">
    <source>
        <dbReference type="Proteomes" id="UP001446871"/>
    </source>
</evidence>
<protein>
    <submittedName>
        <fullName evidence="2">Uncharacterized protein</fullName>
    </submittedName>
</protein>
<keyword evidence="3" id="KW-1185">Reference proteome</keyword>
<name>A0ABR1UZ39_9PEZI</name>
<proteinExistence type="predicted"/>
<feature type="chain" id="PRO_5046302000" evidence="1">
    <location>
        <begin position="19"/>
        <end position="168"/>
    </location>
</feature>
<comment type="caution">
    <text evidence="2">The sequence shown here is derived from an EMBL/GenBank/DDBJ whole genome shotgun (WGS) entry which is preliminary data.</text>
</comment>
<accession>A0ABR1UZ39</accession>
<organism evidence="2 3">
    <name type="scientific">Apiospora saccharicola</name>
    <dbReference type="NCBI Taxonomy" id="335842"/>
    <lineage>
        <taxon>Eukaryota</taxon>
        <taxon>Fungi</taxon>
        <taxon>Dikarya</taxon>
        <taxon>Ascomycota</taxon>
        <taxon>Pezizomycotina</taxon>
        <taxon>Sordariomycetes</taxon>
        <taxon>Xylariomycetidae</taxon>
        <taxon>Amphisphaeriales</taxon>
        <taxon>Apiosporaceae</taxon>
        <taxon>Apiospora</taxon>
    </lineage>
</organism>
<feature type="signal peptide" evidence="1">
    <location>
        <begin position="1"/>
        <end position="18"/>
    </location>
</feature>
<gene>
    <name evidence="2" type="ORF">PG996_008830</name>
</gene>
<reference evidence="2 3" key="1">
    <citation type="submission" date="2023-01" db="EMBL/GenBank/DDBJ databases">
        <title>Analysis of 21 Apiospora genomes using comparative genomics revels a genus with tremendous synthesis potential of carbohydrate active enzymes and secondary metabolites.</title>
        <authorList>
            <person name="Sorensen T."/>
        </authorList>
    </citation>
    <scope>NUCLEOTIDE SEQUENCE [LARGE SCALE GENOMIC DNA]</scope>
    <source>
        <strain evidence="2 3">CBS 83171</strain>
    </source>
</reference>
<sequence>MRFTVLSTLAVAASMVNAAPVPTGAPKAPRQLVAPYLNPGDEDVAIKLLDTCFSPCLDDGEAAKVCADKCLFDQLFDDDTHYGHITANTKRDSGVAVPVGGGDPADFDIPSNDVELPIVHFRKPSHSYKLPLDLPYEKRSTQGPICQFACEFNGDTPKQCRERCEGAP</sequence>
<evidence type="ECO:0000256" key="1">
    <source>
        <dbReference type="SAM" id="SignalP"/>
    </source>
</evidence>
<keyword evidence="1" id="KW-0732">Signal</keyword>
<dbReference type="EMBL" id="JAQQWM010000005">
    <property type="protein sequence ID" value="KAK8064178.1"/>
    <property type="molecule type" value="Genomic_DNA"/>
</dbReference>